<dbReference type="EMBL" id="DS268113">
    <property type="protein sequence ID" value="KMM71642.1"/>
    <property type="molecule type" value="Genomic_DNA"/>
</dbReference>
<reference evidence="2" key="2">
    <citation type="journal article" date="2009" name="Genome Res.">
        <title>Comparative genomic analyses of the human fungal pathogens Coccidioides and their relatives.</title>
        <authorList>
            <person name="Sharpton T.J."/>
            <person name="Stajich J.E."/>
            <person name="Rounsley S.D."/>
            <person name="Gardner M.J."/>
            <person name="Wortman J.R."/>
            <person name="Jordar V.S."/>
            <person name="Maiti R."/>
            <person name="Kodira C.D."/>
            <person name="Neafsey D.E."/>
            <person name="Zeng Q."/>
            <person name="Hung C.-Y."/>
            <person name="McMahan C."/>
            <person name="Muszewska A."/>
            <person name="Grynberg M."/>
            <person name="Mandel M.A."/>
            <person name="Kellner E.M."/>
            <person name="Barker B.M."/>
            <person name="Galgiani J.N."/>
            <person name="Orbach M.J."/>
            <person name="Kirkland T.N."/>
            <person name="Cole G.T."/>
            <person name="Henn M.R."/>
            <person name="Birren B.W."/>
            <person name="Taylor J.W."/>
        </authorList>
    </citation>
    <scope>NUCLEOTIDE SEQUENCE [LARGE SCALE GENOMIC DNA]</scope>
    <source>
        <strain evidence="2">RMSCC 3488</strain>
    </source>
</reference>
<name>A0A0J6IIH0_COCPO</name>
<evidence type="ECO:0000313" key="1">
    <source>
        <dbReference type="EMBL" id="KMM71642.1"/>
    </source>
</evidence>
<reference evidence="1 2" key="1">
    <citation type="submission" date="2007-06" db="EMBL/GenBank/DDBJ databases">
        <title>The Genome Sequence of Coccidioides posadasii RMSCC_3488.</title>
        <authorList>
            <consortium name="Coccidioides Genome Resources Consortium"/>
            <consortium name="The Broad Institute Genome Sequencing Platform"/>
            <person name="Henn M.R."/>
            <person name="Sykes S."/>
            <person name="Young S."/>
            <person name="Jaffe D."/>
            <person name="Berlin A."/>
            <person name="Alvarez P."/>
            <person name="Butler J."/>
            <person name="Gnerre S."/>
            <person name="Grabherr M."/>
            <person name="Mauceli E."/>
            <person name="Brockman W."/>
            <person name="Kodira C."/>
            <person name="Alvarado L."/>
            <person name="Zeng Q."/>
            <person name="Crawford M."/>
            <person name="Antoine C."/>
            <person name="Devon K."/>
            <person name="Galgiani J."/>
            <person name="Orsborn K."/>
            <person name="Lewis M.L."/>
            <person name="Nusbaum C."/>
            <person name="Galagan J."/>
            <person name="Birren B."/>
        </authorList>
    </citation>
    <scope>NUCLEOTIDE SEQUENCE [LARGE SCALE GENOMIC DNA]</scope>
    <source>
        <strain evidence="1 2">RMSCC 3488</strain>
    </source>
</reference>
<dbReference type="Proteomes" id="UP000054567">
    <property type="component" value="Unassembled WGS sequence"/>
</dbReference>
<sequence length="106" mass="11950">MAWEGYPRRLRHGHISAFNDDIGIIPRTEMISPGDSFSVSKQSPNEPQNDRAPEYLARIMRVLIWDHIHAWIPTGPPSYKQARPDAAISSYTQQFGTQEGNIDTSG</sequence>
<gene>
    <name evidence="1" type="ORF">CPAG_07945</name>
</gene>
<protein>
    <submittedName>
        <fullName evidence="1">Uncharacterized protein</fullName>
    </submittedName>
</protein>
<dbReference type="VEuPathDB" id="FungiDB:CPAG_07945"/>
<evidence type="ECO:0000313" key="2">
    <source>
        <dbReference type="Proteomes" id="UP000054567"/>
    </source>
</evidence>
<accession>A0A0J6IIH0</accession>
<organism evidence="1 2">
    <name type="scientific">Coccidioides posadasii RMSCC 3488</name>
    <dbReference type="NCBI Taxonomy" id="454284"/>
    <lineage>
        <taxon>Eukaryota</taxon>
        <taxon>Fungi</taxon>
        <taxon>Dikarya</taxon>
        <taxon>Ascomycota</taxon>
        <taxon>Pezizomycotina</taxon>
        <taxon>Eurotiomycetes</taxon>
        <taxon>Eurotiomycetidae</taxon>
        <taxon>Onygenales</taxon>
        <taxon>Onygenaceae</taxon>
        <taxon>Coccidioides</taxon>
    </lineage>
</organism>
<reference evidence="2" key="3">
    <citation type="journal article" date="2010" name="Genome Res.">
        <title>Population genomic sequencing of Coccidioides fungi reveals recent hybridization and transposon control.</title>
        <authorList>
            <person name="Neafsey D.E."/>
            <person name="Barker B.M."/>
            <person name="Sharpton T.J."/>
            <person name="Stajich J.E."/>
            <person name="Park D.J."/>
            <person name="Whiston E."/>
            <person name="Hung C.-Y."/>
            <person name="McMahan C."/>
            <person name="White J."/>
            <person name="Sykes S."/>
            <person name="Heiman D."/>
            <person name="Young S."/>
            <person name="Zeng Q."/>
            <person name="Abouelleil A."/>
            <person name="Aftuck L."/>
            <person name="Bessette D."/>
            <person name="Brown A."/>
            <person name="FitzGerald M."/>
            <person name="Lui A."/>
            <person name="Macdonald J.P."/>
            <person name="Priest M."/>
            <person name="Orbach M.J."/>
            <person name="Galgiani J.N."/>
            <person name="Kirkland T.N."/>
            <person name="Cole G.T."/>
            <person name="Birren B.W."/>
            <person name="Henn M.R."/>
            <person name="Taylor J.W."/>
            <person name="Rounsley S.D."/>
        </authorList>
    </citation>
    <scope>NUCLEOTIDE SEQUENCE [LARGE SCALE GENOMIC DNA]</scope>
    <source>
        <strain evidence="2">RMSCC 3488</strain>
    </source>
</reference>
<dbReference type="AlphaFoldDB" id="A0A0J6IIH0"/>
<proteinExistence type="predicted"/>